<sequence length="88" mass="10231">MEDLELIRKSSSPCSSLVIVVRKKDGSNRVYIDYKPLNKVTTLDPQSMTPPADIFQGMEKDPYFSKLDLSQDYWQISVRKEDISKRLF</sequence>
<dbReference type="PANTHER" id="PTHR24559">
    <property type="entry name" value="TRANSPOSON TY3-I GAG-POL POLYPROTEIN"/>
    <property type="match status" value="1"/>
</dbReference>
<comment type="caution">
    <text evidence="1">The sequence shown here is derived from an EMBL/GenBank/DDBJ whole genome shotgun (WGS) entry which is preliminary data.</text>
</comment>
<accession>A0AAV4H841</accession>
<dbReference type="EMBL" id="BMAT01001851">
    <property type="protein sequence ID" value="GFR93729.1"/>
    <property type="molecule type" value="Genomic_DNA"/>
</dbReference>
<proteinExistence type="predicted"/>
<dbReference type="Gene3D" id="3.30.70.270">
    <property type="match status" value="1"/>
</dbReference>
<dbReference type="PANTHER" id="PTHR24559:SF427">
    <property type="entry name" value="RNA-DIRECTED DNA POLYMERASE"/>
    <property type="match status" value="1"/>
</dbReference>
<gene>
    <name evidence="1" type="ORF">ElyMa_000900400</name>
</gene>
<name>A0AAV4H841_9GAST</name>
<evidence type="ECO:0000313" key="2">
    <source>
        <dbReference type="Proteomes" id="UP000762676"/>
    </source>
</evidence>
<dbReference type="InterPro" id="IPR053134">
    <property type="entry name" value="RNA-dir_DNA_polymerase"/>
</dbReference>
<organism evidence="1 2">
    <name type="scientific">Elysia marginata</name>
    <dbReference type="NCBI Taxonomy" id="1093978"/>
    <lineage>
        <taxon>Eukaryota</taxon>
        <taxon>Metazoa</taxon>
        <taxon>Spiralia</taxon>
        <taxon>Lophotrochozoa</taxon>
        <taxon>Mollusca</taxon>
        <taxon>Gastropoda</taxon>
        <taxon>Heterobranchia</taxon>
        <taxon>Euthyneura</taxon>
        <taxon>Panpulmonata</taxon>
        <taxon>Sacoglossa</taxon>
        <taxon>Placobranchoidea</taxon>
        <taxon>Plakobranchidae</taxon>
        <taxon>Elysia</taxon>
    </lineage>
</organism>
<dbReference type="InterPro" id="IPR043128">
    <property type="entry name" value="Rev_trsase/Diguanyl_cyclase"/>
</dbReference>
<keyword evidence="2" id="KW-1185">Reference proteome</keyword>
<dbReference type="Proteomes" id="UP000762676">
    <property type="component" value="Unassembled WGS sequence"/>
</dbReference>
<dbReference type="Gene3D" id="3.10.10.10">
    <property type="entry name" value="HIV Type 1 Reverse Transcriptase, subunit A, domain 1"/>
    <property type="match status" value="1"/>
</dbReference>
<dbReference type="InterPro" id="IPR043502">
    <property type="entry name" value="DNA/RNA_pol_sf"/>
</dbReference>
<dbReference type="AlphaFoldDB" id="A0AAV4H841"/>
<evidence type="ECO:0000313" key="1">
    <source>
        <dbReference type="EMBL" id="GFR93729.1"/>
    </source>
</evidence>
<protein>
    <submittedName>
        <fullName evidence="1">Transposon Ty3-I Gag-Pol polyprotein</fullName>
    </submittedName>
</protein>
<reference evidence="1 2" key="1">
    <citation type="journal article" date="2021" name="Elife">
        <title>Chloroplast acquisition without the gene transfer in kleptoplastic sea slugs, Plakobranchus ocellatus.</title>
        <authorList>
            <person name="Maeda T."/>
            <person name="Takahashi S."/>
            <person name="Yoshida T."/>
            <person name="Shimamura S."/>
            <person name="Takaki Y."/>
            <person name="Nagai Y."/>
            <person name="Toyoda A."/>
            <person name="Suzuki Y."/>
            <person name="Arimoto A."/>
            <person name="Ishii H."/>
            <person name="Satoh N."/>
            <person name="Nishiyama T."/>
            <person name="Hasebe M."/>
            <person name="Maruyama T."/>
            <person name="Minagawa J."/>
            <person name="Obokata J."/>
            <person name="Shigenobu S."/>
        </authorList>
    </citation>
    <scope>NUCLEOTIDE SEQUENCE [LARGE SCALE GENOMIC DNA]</scope>
</reference>
<dbReference type="SUPFAM" id="SSF56672">
    <property type="entry name" value="DNA/RNA polymerases"/>
    <property type="match status" value="1"/>
</dbReference>